<evidence type="ECO:0000256" key="2">
    <source>
        <dbReference type="ARBA" id="ARBA00006247"/>
    </source>
</evidence>
<dbReference type="PANTHER" id="PTHR45892:SF1">
    <property type="entry name" value="AMINOACYLASE-1"/>
    <property type="match status" value="1"/>
</dbReference>
<evidence type="ECO:0000313" key="13">
    <source>
        <dbReference type="Proteomes" id="UP001347796"/>
    </source>
</evidence>
<dbReference type="InterPro" id="IPR011650">
    <property type="entry name" value="Peptidase_M20_dimer"/>
</dbReference>
<comment type="similarity">
    <text evidence="2">Belongs to the peptidase M20A family.</text>
</comment>
<dbReference type="EMBL" id="JAZGQO010000010">
    <property type="protein sequence ID" value="KAK6174932.1"/>
    <property type="molecule type" value="Genomic_DNA"/>
</dbReference>
<feature type="domain" description="Peptidase M20 dimerisation" evidence="11">
    <location>
        <begin position="184"/>
        <end position="294"/>
    </location>
</feature>
<dbReference type="Gene3D" id="3.30.70.360">
    <property type="match status" value="1"/>
</dbReference>
<evidence type="ECO:0000259" key="11">
    <source>
        <dbReference type="Pfam" id="PF07687"/>
    </source>
</evidence>
<reference evidence="12 13" key="1">
    <citation type="submission" date="2024-01" db="EMBL/GenBank/DDBJ databases">
        <title>The genome of the rayed Mediterranean limpet Patella caerulea (Linnaeus, 1758).</title>
        <authorList>
            <person name="Anh-Thu Weber A."/>
            <person name="Halstead-Nussloch G."/>
        </authorList>
    </citation>
    <scope>NUCLEOTIDE SEQUENCE [LARGE SCALE GENOMIC DNA]</scope>
    <source>
        <strain evidence="12">AATW-2023a</strain>
        <tissue evidence="12">Whole specimen</tissue>
    </source>
</reference>
<dbReference type="FunFam" id="1.10.150.900:FF:000001">
    <property type="entry name" value="Aminoacylase-1, putative"/>
    <property type="match status" value="1"/>
</dbReference>
<dbReference type="GO" id="GO:0004046">
    <property type="term" value="F:aminoacylase activity"/>
    <property type="evidence" value="ECO:0007669"/>
    <property type="project" value="UniProtKB-EC"/>
</dbReference>
<evidence type="ECO:0000256" key="1">
    <source>
        <dbReference type="ARBA" id="ARBA00004496"/>
    </source>
</evidence>
<name>A0AAN8JBP7_PATCE</name>
<comment type="cofactor">
    <cofactor evidence="10">
        <name>Zn(2+)</name>
        <dbReference type="ChEBI" id="CHEBI:29105"/>
    </cofactor>
    <text evidence="10">Binds 2 Zn(2+) ions per subunit.</text>
</comment>
<dbReference type="Pfam" id="PF01546">
    <property type="entry name" value="Peptidase_M20"/>
    <property type="match status" value="1"/>
</dbReference>
<dbReference type="PIRSF" id="PIRSF036696">
    <property type="entry name" value="ACY-1"/>
    <property type="match status" value="1"/>
</dbReference>
<evidence type="ECO:0000256" key="5">
    <source>
        <dbReference type="ARBA" id="ARBA00022723"/>
    </source>
</evidence>
<gene>
    <name evidence="12" type="ORF">SNE40_013488</name>
</gene>
<dbReference type="InterPro" id="IPR036264">
    <property type="entry name" value="Bact_exopeptidase_dim_dom"/>
</dbReference>
<dbReference type="CDD" id="cd05646">
    <property type="entry name" value="M20_AcylaseI_like"/>
    <property type="match status" value="1"/>
</dbReference>
<dbReference type="GO" id="GO:0046872">
    <property type="term" value="F:metal ion binding"/>
    <property type="evidence" value="ECO:0007669"/>
    <property type="project" value="UniProtKB-KW"/>
</dbReference>
<dbReference type="Pfam" id="PF07687">
    <property type="entry name" value="M20_dimer"/>
    <property type="match status" value="1"/>
</dbReference>
<feature type="binding site" evidence="10">
    <location>
        <position position="369"/>
    </location>
    <ligand>
        <name>Zn(2+)</name>
        <dbReference type="ChEBI" id="CHEBI:29105"/>
        <label>2</label>
    </ligand>
</feature>
<dbReference type="InterPro" id="IPR010159">
    <property type="entry name" value="N-acyl_aa_amidohydrolase"/>
</dbReference>
<dbReference type="Gene3D" id="3.40.630.10">
    <property type="entry name" value="Zn peptidases"/>
    <property type="match status" value="1"/>
</dbReference>
<evidence type="ECO:0000256" key="4">
    <source>
        <dbReference type="ARBA" id="ARBA00022490"/>
    </source>
</evidence>
<dbReference type="FunFam" id="3.30.70.360:FF:000005">
    <property type="entry name" value="Putative Aminoacylase-1"/>
    <property type="match status" value="1"/>
</dbReference>
<organism evidence="12 13">
    <name type="scientific">Patella caerulea</name>
    <name type="common">Rayed Mediterranean limpet</name>
    <dbReference type="NCBI Taxonomy" id="87958"/>
    <lineage>
        <taxon>Eukaryota</taxon>
        <taxon>Metazoa</taxon>
        <taxon>Spiralia</taxon>
        <taxon>Lophotrochozoa</taxon>
        <taxon>Mollusca</taxon>
        <taxon>Gastropoda</taxon>
        <taxon>Patellogastropoda</taxon>
        <taxon>Patelloidea</taxon>
        <taxon>Patellidae</taxon>
        <taxon>Patella</taxon>
    </lineage>
</organism>
<proteinExistence type="inferred from homology"/>
<evidence type="ECO:0000256" key="9">
    <source>
        <dbReference type="PIRSR" id="PIRSR036696-1"/>
    </source>
</evidence>
<dbReference type="FunFam" id="3.40.630.10:FF:000019">
    <property type="entry name" value="Aminoacylase 1"/>
    <property type="match status" value="1"/>
</dbReference>
<dbReference type="SUPFAM" id="SSF53187">
    <property type="entry name" value="Zn-dependent exopeptidases"/>
    <property type="match status" value="1"/>
</dbReference>
<dbReference type="PANTHER" id="PTHR45892">
    <property type="entry name" value="AMINOACYLASE-1"/>
    <property type="match status" value="1"/>
</dbReference>
<dbReference type="EC" id="3.5.1.14" evidence="3"/>
<feature type="active site" description="Proton acceptor" evidence="9">
    <location>
        <position position="143"/>
    </location>
</feature>
<feature type="binding site" evidence="10">
    <location>
        <position position="109"/>
    </location>
    <ligand>
        <name>Zn(2+)</name>
        <dbReference type="ChEBI" id="CHEBI:29105"/>
        <label>1</label>
    </ligand>
</feature>
<protein>
    <recommendedName>
        <fullName evidence="3">N-acyl-aliphatic-L-amino acid amidohydrolase</fullName>
        <ecNumber evidence="3">3.5.1.14</ecNumber>
    </recommendedName>
    <alternativeName>
        <fullName evidence="8">N-acyl-L-amino-acid amidohydrolase</fullName>
    </alternativeName>
</protein>
<feature type="active site" evidence="9">
    <location>
        <position position="79"/>
    </location>
</feature>
<feature type="binding site" evidence="10">
    <location>
        <position position="77"/>
    </location>
    <ligand>
        <name>Zn(2+)</name>
        <dbReference type="ChEBI" id="CHEBI:29105"/>
        <label>1</label>
    </ligand>
</feature>
<dbReference type="InterPro" id="IPR052083">
    <property type="entry name" value="Aminoacylase-1_M20A"/>
</dbReference>
<dbReference type="GO" id="GO:0006520">
    <property type="term" value="P:amino acid metabolic process"/>
    <property type="evidence" value="ECO:0007669"/>
    <property type="project" value="InterPro"/>
</dbReference>
<keyword evidence="13" id="KW-1185">Reference proteome</keyword>
<dbReference type="InterPro" id="IPR001261">
    <property type="entry name" value="ArgE/DapE_CS"/>
</dbReference>
<dbReference type="Proteomes" id="UP001347796">
    <property type="component" value="Unassembled WGS sequence"/>
</dbReference>
<keyword evidence="5 10" id="KW-0479">Metal-binding</keyword>
<feature type="binding site" evidence="10">
    <location>
        <position position="109"/>
    </location>
    <ligand>
        <name>Zn(2+)</name>
        <dbReference type="ChEBI" id="CHEBI:29105"/>
        <label>2</label>
    </ligand>
</feature>
<dbReference type="NCBIfam" id="TIGR01880">
    <property type="entry name" value="Ac-peptdase-euk"/>
    <property type="match status" value="1"/>
</dbReference>
<comment type="subcellular location">
    <subcellularLocation>
        <location evidence="1">Cytoplasm</location>
    </subcellularLocation>
</comment>
<feature type="binding site" evidence="10">
    <location>
        <position position="144"/>
    </location>
    <ligand>
        <name>Zn(2+)</name>
        <dbReference type="ChEBI" id="CHEBI:29105"/>
        <label>2</label>
    </ligand>
</feature>
<evidence type="ECO:0000256" key="10">
    <source>
        <dbReference type="PIRSR" id="PIRSR036696-2"/>
    </source>
</evidence>
<evidence type="ECO:0000256" key="7">
    <source>
        <dbReference type="ARBA" id="ARBA00022833"/>
    </source>
</evidence>
<accession>A0AAN8JBP7</accession>
<dbReference type="PROSITE" id="PS00758">
    <property type="entry name" value="ARGE_DAPE_CPG2_1"/>
    <property type="match status" value="1"/>
</dbReference>
<keyword evidence="4" id="KW-0963">Cytoplasm</keyword>
<evidence type="ECO:0000256" key="6">
    <source>
        <dbReference type="ARBA" id="ARBA00022801"/>
    </source>
</evidence>
<sequence length="398" mass="45061">MAELKEDPAVTNFRKYLRINTVQPNPNYAEASSYFKSLAAELELPYKTVQVVSGKDMCIITWTGQQPNLSSVLLYSHIDVVPVFPEHWRVDPFSAEKIDGNIYARGSQDMKCVGIQYIEAIRRLKKEGRKFQRTIHIMFGPDEEIGGMGGMGTFYKMDEFKQLNIGFALDEGIANPEEAFRVFYGERNCWWCTVICPGDPGHGSAILKNTAAEKFNKVINSFLSFRREQEERLESNPNLTLGDVTTVNLTMVEGGVQMNVIPAEMKASFDIRIPPTVNLEEFEKKINMWCKEAGEGIRIVYPVRGMSQDITSISSEDKWWAAFSSACSNQNMKIQTEIFPAATDSRFVRSCGIPAIGFSPMNYTPILLHDHNEYLNEDIFLRGIEIYQEIIPALANVQ</sequence>
<dbReference type="SUPFAM" id="SSF55031">
    <property type="entry name" value="Bacterial exopeptidase dimerisation domain"/>
    <property type="match status" value="1"/>
</dbReference>
<dbReference type="AlphaFoldDB" id="A0AAN8JBP7"/>
<dbReference type="GO" id="GO:0005737">
    <property type="term" value="C:cytoplasm"/>
    <property type="evidence" value="ECO:0007669"/>
    <property type="project" value="UniProtKB-SubCell"/>
</dbReference>
<evidence type="ECO:0000256" key="8">
    <source>
        <dbReference type="ARBA" id="ARBA00029656"/>
    </source>
</evidence>
<keyword evidence="6" id="KW-0378">Hydrolase</keyword>
<feature type="binding site" evidence="10">
    <location>
        <position position="171"/>
    </location>
    <ligand>
        <name>Zn(2+)</name>
        <dbReference type="ChEBI" id="CHEBI:29105"/>
        <label>1</label>
    </ligand>
</feature>
<evidence type="ECO:0000256" key="3">
    <source>
        <dbReference type="ARBA" id="ARBA00011913"/>
    </source>
</evidence>
<comment type="caution">
    <text evidence="12">The sequence shown here is derived from an EMBL/GenBank/DDBJ whole genome shotgun (WGS) entry which is preliminary data.</text>
</comment>
<dbReference type="InterPro" id="IPR002933">
    <property type="entry name" value="Peptidase_M20"/>
</dbReference>
<dbReference type="Gene3D" id="1.10.150.900">
    <property type="match status" value="1"/>
</dbReference>
<keyword evidence="7 10" id="KW-0862">Zinc</keyword>
<dbReference type="PROSITE" id="PS00759">
    <property type="entry name" value="ARGE_DAPE_CPG2_2"/>
    <property type="match status" value="1"/>
</dbReference>
<evidence type="ECO:0000313" key="12">
    <source>
        <dbReference type="EMBL" id="KAK6174932.1"/>
    </source>
</evidence>